<accession>A0ABW4GHK8</accession>
<evidence type="ECO:0000313" key="3">
    <source>
        <dbReference type="Proteomes" id="UP001597097"/>
    </source>
</evidence>
<dbReference type="RefSeq" id="WP_219534400.1">
    <property type="nucleotide sequence ID" value="NZ_JAHKRM010000022.1"/>
</dbReference>
<evidence type="ECO:0000313" key="2">
    <source>
        <dbReference type="EMBL" id="MFD1541751.1"/>
    </source>
</evidence>
<reference evidence="3" key="1">
    <citation type="journal article" date="2019" name="Int. J. Syst. Evol. Microbiol.">
        <title>The Global Catalogue of Microorganisms (GCM) 10K type strain sequencing project: providing services to taxonomists for standard genome sequencing and annotation.</title>
        <authorList>
            <consortium name="The Broad Institute Genomics Platform"/>
            <consortium name="The Broad Institute Genome Sequencing Center for Infectious Disease"/>
            <person name="Wu L."/>
            <person name="Ma J."/>
        </authorList>
    </citation>
    <scope>NUCLEOTIDE SEQUENCE [LARGE SCALE GENOMIC DNA]</scope>
    <source>
        <strain evidence="3">CGMCC 1.15399</strain>
    </source>
</reference>
<proteinExistence type="predicted"/>
<feature type="region of interest" description="Disordered" evidence="1">
    <location>
        <begin position="124"/>
        <end position="182"/>
    </location>
</feature>
<dbReference type="EMBL" id="JBHUCM010000029">
    <property type="protein sequence ID" value="MFD1541751.1"/>
    <property type="molecule type" value="Genomic_DNA"/>
</dbReference>
<sequence length="265" mass="30258">MSGTINVWEVAKEFGLKCDDLRLVYVALDNMGVPVRLPATVKTLDAEREAEFRAELGKVIERGTINVWEVAKEEFGLDYGAARHLVWVALENMGMRVIRPMRTFQDLDAERAAEFKAELTKVIESRPAVPTSRPKPQDATRQARRPQVPLGNRAVRVPPGSQRQGRPAANPQPATDPVERSEKALRLEREILQIWERLMRRRPQARHDGVAWLTGASGMERFQVAFAKSVRDWIAHPQSRQPGRSTLKEARDLLFEMERRLPNQR</sequence>
<name>A0ABW4GHK8_9ACTN</name>
<dbReference type="Proteomes" id="UP001597097">
    <property type="component" value="Unassembled WGS sequence"/>
</dbReference>
<evidence type="ECO:0000256" key="1">
    <source>
        <dbReference type="SAM" id="MobiDB-lite"/>
    </source>
</evidence>
<comment type="caution">
    <text evidence="2">The sequence shown here is derived from an EMBL/GenBank/DDBJ whole genome shotgun (WGS) entry which is preliminary data.</text>
</comment>
<organism evidence="2 3">
    <name type="scientific">Nonomuraea guangzhouensis</name>
    <dbReference type="NCBI Taxonomy" id="1291555"/>
    <lineage>
        <taxon>Bacteria</taxon>
        <taxon>Bacillati</taxon>
        <taxon>Actinomycetota</taxon>
        <taxon>Actinomycetes</taxon>
        <taxon>Streptosporangiales</taxon>
        <taxon>Streptosporangiaceae</taxon>
        <taxon>Nonomuraea</taxon>
    </lineage>
</organism>
<keyword evidence="3" id="KW-1185">Reference proteome</keyword>
<protein>
    <submittedName>
        <fullName evidence="2">Uncharacterized protein</fullName>
    </submittedName>
</protein>
<gene>
    <name evidence="2" type="ORF">ACFSJ0_32195</name>
</gene>